<feature type="modified residue" description="4-aspartylphosphate" evidence="1">
    <location>
        <position position="62"/>
    </location>
</feature>
<organism evidence="4 5">
    <name type="scientific">Magnetococcus marinus (strain ATCC BAA-1437 / JCM 17883 / MC-1)</name>
    <dbReference type="NCBI Taxonomy" id="156889"/>
    <lineage>
        <taxon>Bacteria</taxon>
        <taxon>Pseudomonadati</taxon>
        <taxon>Pseudomonadota</taxon>
        <taxon>Magnetococcia</taxon>
        <taxon>Magnetococcales</taxon>
        <taxon>Magnetococcaceae</taxon>
        <taxon>Magnetococcus</taxon>
    </lineage>
</organism>
<dbReference type="EMBL" id="CP000471">
    <property type="protein sequence ID" value="ABK44955.1"/>
    <property type="molecule type" value="Genomic_DNA"/>
</dbReference>
<dbReference type="Proteomes" id="UP000002586">
    <property type="component" value="Chromosome"/>
</dbReference>
<reference evidence="4 5" key="2">
    <citation type="journal article" date="2012" name="Int. J. Syst. Evol. Microbiol.">
        <title>Magnetococcus marinus gen. nov., sp. nov., a marine, magnetotactic bacterium that represents a novel lineage (Magnetococcaceae fam. nov.; Magnetococcales ord. nov.) at the base of the Alphaproteobacteria.</title>
        <authorList>
            <person name="Bazylinski D.A."/>
            <person name="Williams T.J."/>
            <person name="Lefevre C.T."/>
            <person name="Berg R.J."/>
            <person name="Zhang C.L."/>
            <person name="Bowser S.S."/>
            <person name="Dean A.J."/>
            <person name="Beveridge T.J."/>
        </authorList>
    </citation>
    <scope>NUCLEOTIDE SEQUENCE [LARGE SCALE GENOMIC DNA]</scope>
    <source>
        <strain evidence="5">ATCC BAA-1437 / JCM 17883 / MC-1</strain>
    </source>
</reference>
<dbReference type="GO" id="GO:0000160">
    <property type="term" value="P:phosphorelay signal transduction system"/>
    <property type="evidence" value="ECO:0007669"/>
    <property type="project" value="InterPro"/>
</dbReference>
<dbReference type="InterPro" id="IPR003607">
    <property type="entry name" value="HD/PDEase_dom"/>
</dbReference>
<dbReference type="AlphaFoldDB" id="A0LAG2"/>
<keyword evidence="4" id="KW-0378">Hydrolase</keyword>
<dbReference type="PROSITE" id="PS51832">
    <property type="entry name" value="HD_GYP"/>
    <property type="match status" value="1"/>
</dbReference>
<reference evidence="5" key="1">
    <citation type="journal article" date="2009" name="Appl. Environ. Microbiol.">
        <title>Complete genome sequence of the chemolithoautotrophic marine magnetotactic coccus strain MC-1.</title>
        <authorList>
            <person name="Schubbe S."/>
            <person name="Williams T.J."/>
            <person name="Xie G."/>
            <person name="Kiss H.E."/>
            <person name="Brettin T.S."/>
            <person name="Martinez D."/>
            <person name="Ross C.A."/>
            <person name="Schuler D."/>
            <person name="Cox B.L."/>
            <person name="Nealson K.H."/>
            <person name="Bazylinski D.A."/>
        </authorList>
    </citation>
    <scope>NUCLEOTIDE SEQUENCE [LARGE SCALE GENOMIC DNA]</scope>
    <source>
        <strain evidence="5">ATCC BAA-1437 / JCM 17883 / MC-1</strain>
    </source>
</reference>
<protein>
    <submittedName>
        <fullName evidence="4">Response regulator receiver modulated metal dependent phosphohydrolase</fullName>
    </submittedName>
</protein>
<dbReference type="SMART" id="SM00471">
    <property type="entry name" value="HDc"/>
    <property type="match status" value="1"/>
</dbReference>
<dbReference type="SMART" id="SM00448">
    <property type="entry name" value="REC"/>
    <property type="match status" value="1"/>
</dbReference>
<evidence type="ECO:0000259" key="2">
    <source>
        <dbReference type="PROSITE" id="PS50110"/>
    </source>
</evidence>
<dbReference type="Pfam" id="PF00072">
    <property type="entry name" value="Response_reg"/>
    <property type="match status" value="1"/>
</dbReference>
<keyword evidence="5" id="KW-1185">Reference proteome</keyword>
<evidence type="ECO:0000313" key="5">
    <source>
        <dbReference type="Proteomes" id="UP000002586"/>
    </source>
</evidence>
<accession>A0LAG2</accession>
<evidence type="ECO:0000256" key="1">
    <source>
        <dbReference type="PROSITE-ProRule" id="PRU00169"/>
    </source>
</evidence>
<dbReference type="GO" id="GO:0008081">
    <property type="term" value="F:phosphoric diester hydrolase activity"/>
    <property type="evidence" value="ECO:0007669"/>
    <property type="project" value="UniProtKB-ARBA"/>
</dbReference>
<evidence type="ECO:0000259" key="3">
    <source>
        <dbReference type="PROSITE" id="PS51832"/>
    </source>
</evidence>
<sequence>MVMGGNPLGAKARVLLVDDVKENLQILMESLSSEFAITVARDGVRALELAKTQPRPDVILLDVMMPGMDGYTVCRQLKDWVETRDIPVIFITAMDGEEDQFRGLNLGAVDYIIKPFSPPLVSVRVRNQVELKRHRDMLDALVTERTRQLMDTQQRSIESLATLAETRDPETGGHIRRTQRYMELLAKHLWEHREYRFQFGAYTPDLIARASPLHDVGKVGISDEVLLKSASLSEAEFAQMRLHCMYGWHSLRSGQNHYEENPLLWLGAEISRSHHEWWNGQGYPDGLAGTDIPLTGRMMAVADVYDALISKRVYKAPMAHQEAVRLILQGRGSQFDPVVVDAFVALEAAFLDIALTLADFDEERQTLCLGREPTST</sequence>
<feature type="domain" description="HD-GYP" evidence="3">
    <location>
        <begin position="149"/>
        <end position="359"/>
    </location>
</feature>
<gene>
    <name evidence="4" type="ordered locus">Mmc1_2455</name>
</gene>
<dbReference type="CDD" id="cd00077">
    <property type="entry name" value="HDc"/>
    <property type="match status" value="1"/>
</dbReference>
<dbReference type="InterPro" id="IPR052020">
    <property type="entry name" value="Cyclic_di-GMP/3'3'-cGAMP_PDE"/>
</dbReference>
<dbReference type="Gene3D" id="1.10.3210.10">
    <property type="entry name" value="Hypothetical protein af1432"/>
    <property type="match status" value="1"/>
</dbReference>
<evidence type="ECO:0000313" key="4">
    <source>
        <dbReference type="EMBL" id="ABK44955.1"/>
    </source>
</evidence>
<name>A0LAG2_MAGMM</name>
<dbReference type="PROSITE" id="PS50110">
    <property type="entry name" value="RESPONSE_REGULATORY"/>
    <property type="match status" value="1"/>
</dbReference>
<dbReference type="InterPro" id="IPR011006">
    <property type="entry name" value="CheY-like_superfamily"/>
</dbReference>
<dbReference type="SUPFAM" id="SSF109604">
    <property type="entry name" value="HD-domain/PDEase-like"/>
    <property type="match status" value="1"/>
</dbReference>
<feature type="domain" description="Response regulatory" evidence="2">
    <location>
        <begin position="13"/>
        <end position="129"/>
    </location>
</feature>
<keyword evidence="1" id="KW-0597">Phosphoprotein</keyword>
<dbReference type="InterPro" id="IPR037522">
    <property type="entry name" value="HD_GYP_dom"/>
</dbReference>
<dbReference type="PANTHER" id="PTHR45228">
    <property type="entry name" value="CYCLIC DI-GMP PHOSPHODIESTERASE TM_0186-RELATED"/>
    <property type="match status" value="1"/>
</dbReference>
<dbReference type="Gene3D" id="3.40.50.2300">
    <property type="match status" value="1"/>
</dbReference>
<dbReference type="PANTHER" id="PTHR45228:SF5">
    <property type="entry name" value="CYCLIC DI-GMP PHOSPHODIESTERASE VC_1348-RELATED"/>
    <property type="match status" value="1"/>
</dbReference>
<dbReference type="HOGENOM" id="CLU_000445_92_10_5"/>
<proteinExistence type="predicted"/>
<dbReference type="InterPro" id="IPR001789">
    <property type="entry name" value="Sig_transdc_resp-reg_receiver"/>
</dbReference>
<dbReference type="RefSeq" id="WP_011714074.1">
    <property type="nucleotide sequence ID" value="NC_008576.1"/>
</dbReference>
<dbReference type="SUPFAM" id="SSF52172">
    <property type="entry name" value="CheY-like"/>
    <property type="match status" value="1"/>
</dbReference>
<dbReference type="KEGG" id="mgm:Mmc1_2455"/>
<dbReference type="Pfam" id="PF13487">
    <property type="entry name" value="HD_5"/>
    <property type="match status" value="1"/>
</dbReference>
<dbReference type="eggNOG" id="COG3437">
    <property type="taxonomic scope" value="Bacteria"/>
</dbReference>
<dbReference type="STRING" id="156889.Mmc1_2455"/>